<sequence length="274" mass="30323">MDLFQLLCCSRTFPTPDLPNPRFIKKVASSSPSVRPTKDCQPHVECYIFNYRPPLESVPTPDPASICSNPSAAPEHSQPPIYQKSSSPFLRPKLGLEQVEAGYGVGDRRERWVAVENLALNVGLAVFFVGHTEGRGLGMFWNSRRVGTDRCHIWGWDRLERWVVVEDMAPNVGLSVSFMSHTGEGWQIFVKVGVGREQDQIGGWECFGTAEELGQIDVGSGVGTDSSGGRWLKEELGQIDVGSGVGTDSSGGRWLKIWHSTWGYAERNTIKNEI</sequence>
<evidence type="ECO:0000256" key="1">
    <source>
        <dbReference type="SAM" id="MobiDB-lite"/>
    </source>
</evidence>
<dbReference type="EMBL" id="JASPKY010000333">
    <property type="protein sequence ID" value="KAK9708282.1"/>
    <property type="molecule type" value="Genomic_DNA"/>
</dbReference>
<comment type="caution">
    <text evidence="2">The sequence shown here is derived from an EMBL/GenBank/DDBJ whole genome shotgun (WGS) entry which is preliminary data.</text>
</comment>
<accession>A0AAW1JVC0</accession>
<organism evidence="2 3">
    <name type="scientific">Popillia japonica</name>
    <name type="common">Japanese beetle</name>
    <dbReference type="NCBI Taxonomy" id="7064"/>
    <lineage>
        <taxon>Eukaryota</taxon>
        <taxon>Metazoa</taxon>
        <taxon>Ecdysozoa</taxon>
        <taxon>Arthropoda</taxon>
        <taxon>Hexapoda</taxon>
        <taxon>Insecta</taxon>
        <taxon>Pterygota</taxon>
        <taxon>Neoptera</taxon>
        <taxon>Endopterygota</taxon>
        <taxon>Coleoptera</taxon>
        <taxon>Polyphaga</taxon>
        <taxon>Scarabaeiformia</taxon>
        <taxon>Scarabaeidae</taxon>
        <taxon>Rutelinae</taxon>
        <taxon>Popillia</taxon>
    </lineage>
</organism>
<evidence type="ECO:0000313" key="2">
    <source>
        <dbReference type="EMBL" id="KAK9708282.1"/>
    </source>
</evidence>
<reference evidence="2 3" key="1">
    <citation type="journal article" date="2024" name="BMC Genomics">
        <title>De novo assembly and annotation of Popillia japonica's genome with initial clues to its potential as an invasive pest.</title>
        <authorList>
            <person name="Cucini C."/>
            <person name="Boschi S."/>
            <person name="Funari R."/>
            <person name="Cardaioli E."/>
            <person name="Iannotti N."/>
            <person name="Marturano G."/>
            <person name="Paoli F."/>
            <person name="Bruttini M."/>
            <person name="Carapelli A."/>
            <person name="Frati F."/>
            <person name="Nardi F."/>
        </authorList>
    </citation>
    <scope>NUCLEOTIDE SEQUENCE [LARGE SCALE GENOMIC DNA]</scope>
    <source>
        <strain evidence="2">DMR45628</strain>
    </source>
</reference>
<feature type="region of interest" description="Disordered" evidence="1">
    <location>
        <begin position="60"/>
        <end position="81"/>
    </location>
</feature>
<dbReference type="AlphaFoldDB" id="A0AAW1JVC0"/>
<dbReference type="Proteomes" id="UP001458880">
    <property type="component" value="Unassembled WGS sequence"/>
</dbReference>
<proteinExistence type="predicted"/>
<protein>
    <submittedName>
        <fullName evidence="2">Uncharacterized protein</fullName>
    </submittedName>
</protein>
<keyword evidence="3" id="KW-1185">Reference proteome</keyword>
<evidence type="ECO:0000313" key="3">
    <source>
        <dbReference type="Proteomes" id="UP001458880"/>
    </source>
</evidence>
<gene>
    <name evidence="2" type="ORF">QE152_g27307</name>
</gene>
<name>A0AAW1JVC0_POPJA</name>